<comment type="function">
    <text evidence="3">Probably deamidates glutamine residues to glutamate on methyl-accepting chemotaxis receptors (MCPs), playing an important role in chemotaxis.</text>
</comment>
<reference evidence="4 5" key="1">
    <citation type="submission" date="2018-05" db="EMBL/GenBank/DDBJ databases">
        <title>Spiribacter halobius sp. nov., a moderately halophilic bacterium isolated from marine solar saltern.</title>
        <authorList>
            <person name="Zheng W.-S."/>
            <person name="Lu D.-C."/>
            <person name="Du Z.-J."/>
        </authorList>
    </citation>
    <scope>NUCLEOTIDE SEQUENCE [LARGE SCALE GENOMIC DNA]</scope>
    <source>
        <strain evidence="4 5">E85</strain>
    </source>
</reference>
<protein>
    <recommendedName>
        <fullName evidence="3">Probable chemoreceptor glutamine deamidase CheD</fullName>
        <ecNumber evidence="3">3.5.1.44</ecNumber>
    </recommendedName>
</protein>
<keyword evidence="4" id="KW-0675">Receptor</keyword>
<dbReference type="PANTHER" id="PTHR35147">
    <property type="entry name" value="CHEMORECEPTOR GLUTAMINE DEAMIDASE CHED-RELATED"/>
    <property type="match status" value="1"/>
</dbReference>
<comment type="similarity">
    <text evidence="3">Belongs to the CheD family.</text>
</comment>
<dbReference type="EC" id="3.5.1.44" evidence="3"/>
<evidence type="ECO:0000313" key="4">
    <source>
        <dbReference type="EMBL" id="PWG64129.1"/>
    </source>
</evidence>
<dbReference type="RefSeq" id="WP_109677405.1">
    <property type="nucleotide sequence ID" value="NZ_CP086615.1"/>
</dbReference>
<dbReference type="InterPro" id="IPR005659">
    <property type="entry name" value="Chemorcpt_Glu_NH3ase_CheD"/>
</dbReference>
<dbReference type="Proteomes" id="UP000245474">
    <property type="component" value="Unassembled WGS sequence"/>
</dbReference>
<evidence type="ECO:0000256" key="1">
    <source>
        <dbReference type="ARBA" id="ARBA00022500"/>
    </source>
</evidence>
<dbReference type="EMBL" id="QFFI01000007">
    <property type="protein sequence ID" value="PWG64129.1"/>
    <property type="molecule type" value="Genomic_DNA"/>
</dbReference>
<comment type="catalytic activity">
    <reaction evidence="3">
        <text>L-glutaminyl-[protein] + H2O = L-glutamyl-[protein] + NH4(+)</text>
        <dbReference type="Rhea" id="RHEA:16441"/>
        <dbReference type="Rhea" id="RHEA-COMP:10207"/>
        <dbReference type="Rhea" id="RHEA-COMP:10208"/>
        <dbReference type="ChEBI" id="CHEBI:15377"/>
        <dbReference type="ChEBI" id="CHEBI:28938"/>
        <dbReference type="ChEBI" id="CHEBI:29973"/>
        <dbReference type="ChEBI" id="CHEBI:30011"/>
        <dbReference type="EC" id="3.5.1.44"/>
    </reaction>
</comment>
<keyword evidence="5" id="KW-1185">Reference proteome</keyword>
<evidence type="ECO:0000256" key="2">
    <source>
        <dbReference type="ARBA" id="ARBA00022801"/>
    </source>
</evidence>
<dbReference type="GO" id="GO:0050568">
    <property type="term" value="F:protein-glutamine glutaminase activity"/>
    <property type="evidence" value="ECO:0007669"/>
    <property type="project" value="UniProtKB-UniRule"/>
</dbReference>
<proteinExistence type="inferred from homology"/>
<gene>
    <name evidence="3" type="primary">cheD</name>
    <name evidence="4" type="ORF">DEM34_06425</name>
</gene>
<dbReference type="GO" id="GO:0006935">
    <property type="term" value="P:chemotaxis"/>
    <property type="evidence" value="ECO:0007669"/>
    <property type="project" value="UniProtKB-UniRule"/>
</dbReference>
<name>A0A2U2N570_9GAMM</name>
<dbReference type="Gene3D" id="3.30.1330.200">
    <property type="match status" value="1"/>
</dbReference>
<dbReference type="HAMAP" id="MF_01440">
    <property type="entry name" value="CheD"/>
    <property type="match status" value="1"/>
</dbReference>
<keyword evidence="1 3" id="KW-0145">Chemotaxis</keyword>
<comment type="caution">
    <text evidence="4">The sequence shown here is derived from an EMBL/GenBank/DDBJ whole genome shotgun (WGS) entry which is preliminary data.</text>
</comment>
<dbReference type="PANTHER" id="PTHR35147:SF2">
    <property type="entry name" value="CHEMORECEPTOR GLUTAMINE DEAMIDASE CHED-RELATED"/>
    <property type="match status" value="1"/>
</dbReference>
<dbReference type="SUPFAM" id="SSF64438">
    <property type="entry name" value="CNF1/YfiH-like putative cysteine hydrolases"/>
    <property type="match status" value="1"/>
</dbReference>
<dbReference type="InterPro" id="IPR038592">
    <property type="entry name" value="CheD-like_sf"/>
</dbReference>
<organism evidence="4 5">
    <name type="scientific">Sediminicurvatus halobius</name>
    <dbReference type="NCBI Taxonomy" id="2182432"/>
    <lineage>
        <taxon>Bacteria</taxon>
        <taxon>Pseudomonadati</taxon>
        <taxon>Pseudomonadota</taxon>
        <taxon>Gammaproteobacteria</taxon>
        <taxon>Chromatiales</taxon>
        <taxon>Ectothiorhodospiraceae</taxon>
        <taxon>Sediminicurvatus</taxon>
    </lineage>
</organism>
<dbReference type="InterPro" id="IPR011324">
    <property type="entry name" value="Cytotoxic_necrot_fac-like_cat"/>
</dbReference>
<dbReference type="CDD" id="cd16352">
    <property type="entry name" value="CheD"/>
    <property type="match status" value="1"/>
</dbReference>
<dbReference type="OrthoDB" id="9807202at2"/>
<sequence>MSAAQRFEMPPRPRPLPGFDSVNRYWDPRQRCWTAKLLPGEHVVTDGGEVLTTTLGSCVAACIRCPETGVGGMNHFMLPDGDMHRLDSVALRYGNHAMEALINDVLHYGGRRETLEVKLFGGGAVLGIHSDVGERNARFALGYVRLEGLQLLGHDLGGRLPRKIRYRVSDGRARLKRLRRLANDTLQRREQALLETLEPSATGGGDVELFE</sequence>
<accession>A0A2U2N570</accession>
<evidence type="ECO:0000313" key="5">
    <source>
        <dbReference type="Proteomes" id="UP000245474"/>
    </source>
</evidence>
<keyword evidence="2 3" id="KW-0378">Hydrolase</keyword>
<dbReference type="Pfam" id="PF03975">
    <property type="entry name" value="CheD"/>
    <property type="match status" value="1"/>
</dbReference>
<dbReference type="AlphaFoldDB" id="A0A2U2N570"/>
<evidence type="ECO:0000256" key="3">
    <source>
        <dbReference type="HAMAP-Rule" id="MF_01440"/>
    </source>
</evidence>